<dbReference type="Proteomes" id="UP001140562">
    <property type="component" value="Unassembled WGS sequence"/>
</dbReference>
<dbReference type="EMBL" id="JAPEUV010000121">
    <property type="protein sequence ID" value="KAJ4332344.1"/>
    <property type="molecule type" value="Genomic_DNA"/>
</dbReference>
<evidence type="ECO:0000313" key="3">
    <source>
        <dbReference type="Proteomes" id="UP001140562"/>
    </source>
</evidence>
<evidence type="ECO:0000313" key="2">
    <source>
        <dbReference type="EMBL" id="KAJ4332344.1"/>
    </source>
</evidence>
<name>A0A9W9BX33_9PLEO</name>
<dbReference type="InterPro" id="IPR048519">
    <property type="entry name" value="Gfd2/YDR514C-like_C"/>
</dbReference>
<dbReference type="PANTHER" id="PTHR28083">
    <property type="entry name" value="GOOD FOR FULL DBP5 ACTIVITY PROTEIN 2"/>
    <property type="match status" value="1"/>
</dbReference>
<feature type="domain" description="Gfd2/YDR514C-like C-terminal" evidence="1">
    <location>
        <begin position="49"/>
        <end position="247"/>
    </location>
</feature>
<keyword evidence="3" id="KW-1185">Reference proteome</keyword>
<dbReference type="Pfam" id="PF21762">
    <property type="entry name" value="DEDDh_C"/>
    <property type="match status" value="1"/>
</dbReference>
<accession>A0A9W9BX33</accession>
<dbReference type="AlphaFoldDB" id="A0A9W9BX33"/>
<dbReference type="PANTHER" id="PTHR28083:SF1">
    <property type="entry name" value="GOOD FOR FULL DBP5 ACTIVITY PROTEIN 2"/>
    <property type="match status" value="1"/>
</dbReference>
<dbReference type="InterPro" id="IPR040151">
    <property type="entry name" value="Gfd2/YDR514C-like"/>
</dbReference>
<sequence>MSPTNRDLAALKRYLLGDELRRVNLQKMNYFTKTAVSLPGVPDWLGDAVFVSFDMEWYSEWRKDLGSAPPTELGFAVIYGEDIIEFINNPADSLENLFAHIRAFHVRVIERCHMMNRLNGCADNTEENFLFDTTSFLTEEQVKAVVADMFNESTYQTAGERRPLILIDQGFHDEIKLVRKNYGIDIHNTDVVDMIQARYVALDAGIVGPTDPKGLKPLTQGFGLGTAESWYLHNAGNDAVVTLIVALLAGLNDTLHPFAPSAGYPPHTVEGRNIQDIVRAAADRIKSRYSPIVKVNETAMLQAPASFHHIFRHGTFSPRQAMPTIINTISTALPHLRLSGIHCDTLNKPIRTTATLIALPEHTLGAGPHTGAVIMSSSSHSYNRIAVRLPLEGKIFHWRCTIGDCQYINQTQNTQFDFDFACKSCGAATGKEVCLLQLTLVNSEEKLEELVKELYGIGPPPDPTISRVMVAGDQS</sequence>
<comment type="caution">
    <text evidence="2">The sequence shown here is derived from an EMBL/GenBank/DDBJ whole genome shotgun (WGS) entry which is preliminary data.</text>
</comment>
<organism evidence="2 3">
    <name type="scientific">Didymella glomerata</name>
    <dbReference type="NCBI Taxonomy" id="749621"/>
    <lineage>
        <taxon>Eukaryota</taxon>
        <taxon>Fungi</taxon>
        <taxon>Dikarya</taxon>
        <taxon>Ascomycota</taxon>
        <taxon>Pezizomycotina</taxon>
        <taxon>Dothideomycetes</taxon>
        <taxon>Pleosporomycetidae</taxon>
        <taxon>Pleosporales</taxon>
        <taxon>Pleosporineae</taxon>
        <taxon>Didymellaceae</taxon>
        <taxon>Didymella</taxon>
    </lineage>
</organism>
<dbReference type="GO" id="GO:0005634">
    <property type="term" value="C:nucleus"/>
    <property type="evidence" value="ECO:0007669"/>
    <property type="project" value="TreeGrafter"/>
</dbReference>
<evidence type="ECO:0000259" key="1">
    <source>
        <dbReference type="Pfam" id="PF21762"/>
    </source>
</evidence>
<gene>
    <name evidence="2" type="ORF">N0V87_008452</name>
</gene>
<proteinExistence type="predicted"/>
<protein>
    <recommendedName>
        <fullName evidence="1">Gfd2/YDR514C-like C-terminal domain-containing protein</fullName>
    </recommendedName>
</protein>
<dbReference type="OrthoDB" id="5953249at2759"/>
<reference evidence="2" key="1">
    <citation type="submission" date="2022-10" db="EMBL/GenBank/DDBJ databases">
        <title>Tapping the CABI collections for fungal endophytes: first genome assemblies for Collariella, Neodidymelliopsis, Ascochyta clinopodiicola, Didymella pomorum, Didymosphaeria variabile, Neocosmospora piperis and Neocucurbitaria cava.</title>
        <authorList>
            <person name="Hill R."/>
        </authorList>
    </citation>
    <scope>NUCLEOTIDE SEQUENCE</scope>
    <source>
        <strain evidence="2">IMI 360193</strain>
    </source>
</reference>